<evidence type="ECO:0000259" key="15">
    <source>
        <dbReference type="Pfam" id="PF00394"/>
    </source>
</evidence>
<evidence type="ECO:0000256" key="6">
    <source>
        <dbReference type="ARBA" id="ARBA00012297"/>
    </source>
</evidence>
<gene>
    <name evidence="18" type="ORF">EYC84_010813</name>
</gene>
<dbReference type="AlphaFoldDB" id="A0A5M9J7A7"/>
<evidence type="ECO:0000256" key="12">
    <source>
        <dbReference type="ARBA" id="ARBA00023180"/>
    </source>
</evidence>
<dbReference type="SUPFAM" id="SSF49503">
    <property type="entry name" value="Cupredoxins"/>
    <property type="match status" value="3"/>
</dbReference>
<dbReference type="InterPro" id="IPR002355">
    <property type="entry name" value="Cu_oxidase_Cu_BS"/>
</dbReference>
<evidence type="ECO:0000259" key="17">
    <source>
        <dbReference type="Pfam" id="PF07732"/>
    </source>
</evidence>
<dbReference type="Proteomes" id="UP000322873">
    <property type="component" value="Unassembled WGS sequence"/>
</dbReference>
<dbReference type="PROSITE" id="PS00080">
    <property type="entry name" value="MULTICOPPER_OXIDASE2"/>
    <property type="match status" value="1"/>
</dbReference>
<evidence type="ECO:0000256" key="14">
    <source>
        <dbReference type="SAM" id="SignalP"/>
    </source>
</evidence>
<dbReference type="GO" id="GO:0046274">
    <property type="term" value="P:lignin catabolic process"/>
    <property type="evidence" value="ECO:0007669"/>
    <property type="project" value="UniProtKB-KW"/>
</dbReference>
<proteinExistence type="inferred from homology"/>
<evidence type="ECO:0000256" key="11">
    <source>
        <dbReference type="ARBA" id="ARBA00023008"/>
    </source>
</evidence>
<dbReference type="InterPro" id="IPR033138">
    <property type="entry name" value="Cu_oxidase_CS"/>
</dbReference>
<keyword evidence="10" id="KW-0560">Oxidoreductase</keyword>
<dbReference type="PROSITE" id="PS00079">
    <property type="entry name" value="MULTICOPPER_OXIDASE1"/>
    <property type="match status" value="1"/>
</dbReference>
<dbReference type="VEuPathDB" id="FungiDB:MFRU_008g01200"/>
<dbReference type="GO" id="GO:0005576">
    <property type="term" value="C:extracellular region"/>
    <property type="evidence" value="ECO:0007669"/>
    <property type="project" value="UniProtKB-SubCell"/>
</dbReference>
<feature type="chain" id="PRO_5024426613" description="laccase" evidence="14">
    <location>
        <begin position="20"/>
        <end position="643"/>
    </location>
</feature>
<comment type="caution">
    <text evidence="18">The sequence shown here is derived from an EMBL/GenBank/DDBJ whole genome shotgun (WGS) entry which is preliminary data.</text>
</comment>
<evidence type="ECO:0000256" key="10">
    <source>
        <dbReference type="ARBA" id="ARBA00023002"/>
    </source>
</evidence>
<dbReference type="InterPro" id="IPR008972">
    <property type="entry name" value="Cupredoxin"/>
</dbReference>
<feature type="signal peptide" evidence="14">
    <location>
        <begin position="1"/>
        <end position="19"/>
    </location>
</feature>
<dbReference type="FunFam" id="2.60.40.420:FF:000021">
    <property type="entry name" value="Extracellular dihydrogeodin oxidase/laccase"/>
    <property type="match status" value="1"/>
</dbReference>
<dbReference type="InterPro" id="IPR045087">
    <property type="entry name" value="Cu-oxidase_fam"/>
</dbReference>
<dbReference type="CDD" id="cd13880">
    <property type="entry name" value="CuRO_2_MaLCC_like"/>
    <property type="match status" value="1"/>
</dbReference>
<keyword evidence="19" id="KW-1185">Reference proteome</keyword>
<keyword evidence="9" id="KW-0677">Repeat</keyword>
<comment type="function">
    <text evidence="3">Lignin degradation and detoxification of lignin-derived products.</text>
</comment>
<evidence type="ECO:0000256" key="3">
    <source>
        <dbReference type="ARBA" id="ARBA00002075"/>
    </source>
</evidence>
<feature type="domain" description="Plastocyanin-like" evidence="16">
    <location>
        <begin position="427"/>
        <end position="549"/>
    </location>
</feature>
<dbReference type="PANTHER" id="PTHR11709">
    <property type="entry name" value="MULTI-COPPER OXIDASE"/>
    <property type="match status" value="1"/>
</dbReference>
<dbReference type="InterPro" id="IPR011706">
    <property type="entry name" value="Cu-oxidase_C"/>
</dbReference>
<evidence type="ECO:0000256" key="9">
    <source>
        <dbReference type="ARBA" id="ARBA00022737"/>
    </source>
</evidence>
<name>A0A5M9J7A7_MONFR</name>
<comment type="catalytic activity">
    <reaction evidence="1">
        <text>4 hydroquinone + O2 = 4 benzosemiquinone + 2 H2O</text>
        <dbReference type="Rhea" id="RHEA:11276"/>
        <dbReference type="ChEBI" id="CHEBI:15377"/>
        <dbReference type="ChEBI" id="CHEBI:15379"/>
        <dbReference type="ChEBI" id="CHEBI:17594"/>
        <dbReference type="ChEBI" id="CHEBI:17977"/>
        <dbReference type="EC" id="1.10.3.2"/>
    </reaction>
</comment>
<evidence type="ECO:0000256" key="1">
    <source>
        <dbReference type="ARBA" id="ARBA00000349"/>
    </source>
</evidence>
<keyword evidence="14" id="KW-0732">Signal</keyword>
<dbReference type="Pfam" id="PF07731">
    <property type="entry name" value="Cu-oxidase_2"/>
    <property type="match status" value="1"/>
</dbReference>
<protein>
    <recommendedName>
        <fullName evidence="6">laccase</fullName>
        <ecNumber evidence="6">1.10.3.2</ecNumber>
    </recommendedName>
</protein>
<accession>A0A5M9J7A7</accession>
<dbReference type="FunFam" id="2.60.40.420:FF:000038">
    <property type="entry name" value="Extracellular dihydrogeodin oxidase/laccase"/>
    <property type="match status" value="1"/>
</dbReference>
<dbReference type="EMBL" id="VICG01000014">
    <property type="protein sequence ID" value="KAA8565051.1"/>
    <property type="molecule type" value="Genomic_DNA"/>
</dbReference>
<evidence type="ECO:0000256" key="13">
    <source>
        <dbReference type="ARBA" id="ARBA00023185"/>
    </source>
</evidence>
<dbReference type="InterPro" id="IPR011707">
    <property type="entry name" value="Cu-oxidase-like_N"/>
</dbReference>
<keyword evidence="12" id="KW-0325">Glycoprotein</keyword>
<dbReference type="Pfam" id="PF00394">
    <property type="entry name" value="Cu-oxidase"/>
    <property type="match status" value="1"/>
</dbReference>
<reference evidence="18 19" key="1">
    <citation type="submission" date="2019-06" db="EMBL/GenBank/DDBJ databases">
        <title>Genome Sequence of the Brown Rot Fungal Pathogen Monilinia fructicola.</title>
        <authorList>
            <person name="De Miccolis Angelini R.M."/>
            <person name="Landi L."/>
            <person name="Abate D."/>
            <person name="Pollastro S."/>
            <person name="Romanazzi G."/>
            <person name="Faretra F."/>
        </authorList>
    </citation>
    <scope>NUCLEOTIDE SEQUENCE [LARGE SCALE GENOMIC DNA]</scope>
    <source>
        <strain evidence="18 19">Mfrc123</strain>
    </source>
</reference>
<feature type="domain" description="Plastocyanin-like" evidence="15">
    <location>
        <begin position="204"/>
        <end position="356"/>
    </location>
</feature>
<evidence type="ECO:0000259" key="16">
    <source>
        <dbReference type="Pfam" id="PF07731"/>
    </source>
</evidence>
<keyword evidence="8" id="KW-0479">Metal-binding</keyword>
<evidence type="ECO:0000256" key="4">
    <source>
        <dbReference type="ARBA" id="ARBA00004613"/>
    </source>
</evidence>
<dbReference type="GO" id="GO:0052716">
    <property type="term" value="F:hydroquinone:oxygen oxidoreductase activity"/>
    <property type="evidence" value="ECO:0007669"/>
    <property type="project" value="UniProtKB-EC"/>
</dbReference>
<dbReference type="CDD" id="cd13901">
    <property type="entry name" value="CuRO_3_MaLCC_like"/>
    <property type="match status" value="1"/>
</dbReference>
<feature type="domain" description="Plastocyanin-like" evidence="17">
    <location>
        <begin position="79"/>
        <end position="193"/>
    </location>
</feature>
<dbReference type="GO" id="GO:0005507">
    <property type="term" value="F:copper ion binding"/>
    <property type="evidence" value="ECO:0007669"/>
    <property type="project" value="InterPro"/>
</dbReference>
<dbReference type="Pfam" id="PF07732">
    <property type="entry name" value="Cu-oxidase_3"/>
    <property type="match status" value="1"/>
</dbReference>
<dbReference type="CDD" id="cd13854">
    <property type="entry name" value="CuRO_1_MaLCC_like"/>
    <property type="match status" value="1"/>
</dbReference>
<evidence type="ECO:0000313" key="19">
    <source>
        <dbReference type="Proteomes" id="UP000322873"/>
    </source>
</evidence>
<sequence length="643" mass="70623">MKSFTVFTALTAFFAQASASAIPATRSPIFPRQNITSSNTTSDCTNSATSRACWGAYSIDTNWYDVTPTGVTREYWLSVENSTIAPDGYTRSAMTFNGTVPGPAITADWGDNLIIHVTNNLEHNGTAIHWHGIRQLGSLEYDGVPGVTQCPIAPGDTLTYKFQVTQYGTTWYHSHFSLQYGDGLFGPLIINGPATADYDEDLGPIFLQDWAHQSAFEIWDTARLGAPPTLQNTLINGTNTFDCSSSEDANCVGGGKKFELTFVAGKKYRLRLLNVGIDSHFEFAIDGHSLTVIAADLVPITPYTTDTLLIGIGQRYDVIVEANATAGDYWIRGNWGTSCSANLNAANATGILRYDSSSTADPTSVGTTARGTCGDEPTASLVPYVALDVGNYSLVDEELSFSVANYFTWTINSSSLVLDWAHPTTLKIFKNESIFPTDYNVVALDQTSTNDDWVVYVIEDLTGFGIWHPIHLHGHDFYVVGQEATVFNPATSPKSFNLVNPPRRDVASLPGNGYLALAFKLDNPGSWLLHCHIAWHASEGLAMQFVESQSSIAIGMRDTAMRHIPRGLSDGISKLLSIRHVRSVGRRLLFQSMRMSLGHFFGPAPLARLTRARAYTHTTQYLPFLIVMHFMRNAEYLPLRHCM</sequence>
<keyword evidence="7" id="KW-0964">Secreted</keyword>
<dbReference type="Gene3D" id="2.60.40.420">
    <property type="entry name" value="Cupredoxins - blue copper proteins"/>
    <property type="match status" value="3"/>
</dbReference>
<keyword evidence="13" id="KW-0439">Lignin degradation</keyword>
<comment type="cofactor">
    <cofactor evidence="2">
        <name>Cu cation</name>
        <dbReference type="ChEBI" id="CHEBI:23378"/>
    </cofactor>
</comment>
<dbReference type="EC" id="1.10.3.2" evidence="6"/>
<comment type="subcellular location">
    <subcellularLocation>
        <location evidence="4">Secreted</location>
    </subcellularLocation>
</comment>
<evidence type="ECO:0000256" key="7">
    <source>
        <dbReference type="ARBA" id="ARBA00022525"/>
    </source>
</evidence>
<dbReference type="PANTHER" id="PTHR11709:SF71">
    <property type="entry name" value="OXIDOREDUCTASE TPCJ"/>
    <property type="match status" value="1"/>
</dbReference>
<evidence type="ECO:0000256" key="5">
    <source>
        <dbReference type="ARBA" id="ARBA00010609"/>
    </source>
</evidence>
<keyword evidence="11" id="KW-0186">Copper</keyword>
<evidence type="ECO:0000313" key="18">
    <source>
        <dbReference type="EMBL" id="KAA8565051.1"/>
    </source>
</evidence>
<dbReference type="InterPro" id="IPR001117">
    <property type="entry name" value="Cu-oxidase_2nd"/>
</dbReference>
<evidence type="ECO:0000256" key="8">
    <source>
        <dbReference type="ARBA" id="ARBA00022723"/>
    </source>
</evidence>
<evidence type="ECO:0000256" key="2">
    <source>
        <dbReference type="ARBA" id="ARBA00001935"/>
    </source>
</evidence>
<comment type="similarity">
    <text evidence="5">Belongs to the multicopper oxidase family.</text>
</comment>
<organism evidence="18 19">
    <name type="scientific">Monilinia fructicola</name>
    <name type="common">Brown rot fungus</name>
    <name type="synonym">Ciboria fructicola</name>
    <dbReference type="NCBI Taxonomy" id="38448"/>
    <lineage>
        <taxon>Eukaryota</taxon>
        <taxon>Fungi</taxon>
        <taxon>Dikarya</taxon>
        <taxon>Ascomycota</taxon>
        <taxon>Pezizomycotina</taxon>
        <taxon>Leotiomycetes</taxon>
        <taxon>Helotiales</taxon>
        <taxon>Sclerotiniaceae</taxon>
        <taxon>Monilinia</taxon>
    </lineage>
</organism>